<keyword evidence="3" id="KW-0963">Cytoplasm</keyword>
<dbReference type="Gene3D" id="1.20.140.50">
    <property type="entry name" value="alix/aip1 like domains"/>
    <property type="match status" value="1"/>
</dbReference>
<dbReference type="PANTHER" id="PTHR23030:SF30">
    <property type="entry name" value="TYROSINE-PROTEIN PHOSPHATASE NON-RECEPTOR TYPE 23"/>
    <property type="match status" value="1"/>
</dbReference>
<evidence type="ECO:0000256" key="5">
    <source>
        <dbReference type="ARBA" id="ARBA00041284"/>
    </source>
</evidence>
<evidence type="ECO:0000313" key="8">
    <source>
        <dbReference type="EMBL" id="GAV28564.1"/>
    </source>
</evidence>
<reference evidence="8 9" key="1">
    <citation type="submission" date="2016-08" db="EMBL/GenBank/DDBJ databases">
        <title>Whole genome shotgun sequence of Pichia membranifaciens KS47-1.</title>
        <authorList>
            <person name="Konishi M."/>
            <person name="Ishida M."/>
            <person name="Arakawa T."/>
            <person name="Kato Y."/>
            <person name="Horiuchi J."/>
        </authorList>
    </citation>
    <scope>NUCLEOTIDE SEQUENCE [LARGE SCALE GENOMIC DNA]</scope>
    <source>
        <strain evidence="8 9">KS47-1</strain>
    </source>
</reference>
<dbReference type="OrthoDB" id="2141925at2759"/>
<dbReference type="GO" id="GO:0005768">
    <property type="term" value="C:endosome"/>
    <property type="evidence" value="ECO:0007669"/>
    <property type="project" value="UniProtKB-SubCell"/>
</dbReference>
<dbReference type="GO" id="GO:0043328">
    <property type="term" value="P:protein transport to vacuole involved in ubiquitin-dependent protein catabolic process via the multivesicular body sorting pathway"/>
    <property type="evidence" value="ECO:0007669"/>
    <property type="project" value="TreeGrafter"/>
</dbReference>
<feature type="region of interest" description="Disordered" evidence="6">
    <location>
        <begin position="766"/>
        <end position="832"/>
    </location>
</feature>
<evidence type="ECO:0000256" key="3">
    <source>
        <dbReference type="ARBA" id="ARBA00022490"/>
    </source>
</evidence>
<dbReference type="Proteomes" id="UP000186136">
    <property type="component" value="Unassembled WGS sequence"/>
</dbReference>
<dbReference type="Pfam" id="PF03097">
    <property type="entry name" value="BRO1"/>
    <property type="match status" value="1"/>
</dbReference>
<accession>A0A1Q2YGA4</accession>
<evidence type="ECO:0000256" key="2">
    <source>
        <dbReference type="ARBA" id="ARBA00004496"/>
    </source>
</evidence>
<keyword evidence="9" id="KW-1185">Reference proteome</keyword>
<keyword evidence="4" id="KW-0967">Endosome</keyword>
<sequence length="843" mass="95336">MTTFIHLPEKSTTKADWEVSLNKFLNLTFGKSFTNEISSSIQRLNKLRIDIQHSHISDGESLIPIYLNYITQINSLELRLPMSAVITGGDIEFSWTDAFDSNADPTVQHSLSFEKASVLFSLASVYSYLAATASSSLDWKCAILNFTNAAGILDFISINFLHAPTNDLKVETTKGLAKLMLAQAQECFLWNYMQSTTGNIKHSLVSRLAEGTSMTYLSAKELISSCKSKLDCDEEIQLKGLYFHTFALFHYAQSYMETMKVGYAIAANQMAKDSYAESKRLIRSYRGKIEPGIVKMNETIEQEIQDKLNEWEKDNDLIYHQAKPEKNNVPTIKSMDGAKSIPFESQLKKSNFKDLFEKIVPMEAHKGMSIYSEKQAQVTREWNEKIEVANEEIKSFFEFSRLPASVVEVQNLLRTSNSAIEEEEREKEDNYPRVLAMAHELESSPDVNFEQVMSNVQRKRTGILKQLEEAESFFLKDERNTVIKGLPPNPELSKLQDEVTMTRNTLSEAEASDKKLNDLWSKYKAEIQVLQKGTWGVQKWLSESENKGVNDLSKQVSLLDLDDTDNKNDEYELNTAKRLIDNIYSMKRSLELLMDERNLTLNDLKTSMHAEDISSILIQYSGASESELNKIFDEQLAKYDSFTSRLDALTSAQDDRIIALKDSLGRLLDLKIVQKKVEEKKKERGTIKAKLASLLSSYDTWKLCSKGANEAYGFYSRLSDRTTESVGRIYDIVNQREAMNGEPRSSISSTLSGGFGGHTVNNYYQQQQQQYQSQPPPPSYSKISYPNHLGMNNRTDSVSSAASNAPPLPSKPSATGSGNSQPYSTPSVYNPNMYAQFGQNWKS</sequence>
<dbReference type="Gene3D" id="1.25.40.280">
    <property type="entry name" value="alix/aip1 like domains"/>
    <property type="match status" value="1"/>
</dbReference>
<dbReference type="SMART" id="SM01041">
    <property type="entry name" value="BRO1"/>
    <property type="match status" value="1"/>
</dbReference>
<proteinExistence type="predicted"/>
<gene>
    <name evidence="8" type="ORF">PMKS-002035</name>
</gene>
<organism evidence="8 9">
    <name type="scientific">Pichia membranifaciens</name>
    <dbReference type="NCBI Taxonomy" id="4926"/>
    <lineage>
        <taxon>Eukaryota</taxon>
        <taxon>Fungi</taxon>
        <taxon>Dikarya</taxon>
        <taxon>Ascomycota</taxon>
        <taxon>Saccharomycotina</taxon>
        <taxon>Pichiomycetes</taxon>
        <taxon>Pichiales</taxon>
        <taxon>Pichiaceae</taxon>
        <taxon>Pichia</taxon>
    </lineage>
</organism>
<dbReference type="InterPro" id="IPR004328">
    <property type="entry name" value="BRO1_dom"/>
</dbReference>
<dbReference type="Gene3D" id="1.20.120.560">
    <property type="entry name" value="alix/aip1 in complex with the ypdl late domain"/>
    <property type="match status" value="1"/>
</dbReference>
<comment type="subcellular location">
    <subcellularLocation>
        <location evidence="2">Cytoplasm</location>
    </subcellularLocation>
    <subcellularLocation>
        <location evidence="1">Endosome</location>
    </subcellularLocation>
</comment>
<name>A0A1Q2YGA4_9ASCO</name>
<evidence type="ECO:0000256" key="1">
    <source>
        <dbReference type="ARBA" id="ARBA00004177"/>
    </source>
</evidence>
<evidence type="ECO:0000256" key="6">
    <source>
        <dbReference type="SAM" id="MobiDB-lite"/>
    </source>
</evidence>
<dbReference type="PROSITE" id="PS51180">
    <property type="entry name" value="BRO1"/>
    <property type="match status" value="1"/>
</dbReference>
<dbReference type="InterPro" id="IPR025304">
    <property type="entry name" value="ALIX_V_dom"/>
</dbReference>
<dbReference type="InterPro" id="IPR038499">
    <property type="entry name" value="BRO1_sf"/>
</dbReference>
<evidence type="ECO:0000259" key="7">
    <source>
        <dbReference type="PROSITE" id="PS51180"/>
    </source>
</evidence>
<dbReference type="AlphaFoldDB" id="A0A1Q2YGA4"/>
<evidence type="ECO:0000256" key="4">
    <source>
        <dbReference type="ARBA" id="ARBA00022753"/>
    </source>
</evidence>
<feature type="domain" description="BRO1" evidence="7">
    <location>
        <begin position="3"/>
        <end position="393"/>
    </location>
</feature>
<protein>
    <recommendedName>
        <fullName evidence="5">BRO domain-containing protein 1</fullName>
    </recommendedName>
</protein>
<comment type="caution">
    <text evidence="8">The sequence shown here is derived from an EMBL/GenBank/DDBJ whole genome shotgun (WGS) entry which is preliminary data.</text>
</comment>
<evidence type="ECO:0000313" key="9">
    <source>
        <dbReference type="Proteomes" id="UP000186136"/>
    </source>
</evidence>
<dbReference type="PANTHER" id="PTHR23030">
    <property type="entry name" value="PCD6 INTERACTING PROTEIN-RELATED"/>
    <property type="match status" value="1"/>
</dbReference>
<dbReference type="EMBL" id="BDGI01000072">
    <property type="protein sequence ID" value="GAV28564.1"/>
    <property type="molecule type" value="Genomic_DNA"/>
</dbReference>
<dbReference type="Pfam" id="PF13949">
    <property type="entry name" value="ALIX_LYPXL_bnd"/>
    <property type="match status" value="1"/>
</dbReference>
<feature type="compositionally biased region" description="Polar residues" evidence="6">
    <location>
        <begin position="815"/>
        <end position="830"/>
    </location>
</feature>